<dbReference type="Pfam" id="PF00753">
    <property type="entry name" value="Lactamase_B"/>
    <property type="match status" value="1"/>
</dbReference>
<dbReference type="Gene3D" id="3.10.20.580">
    <property type="match status" value="1"/>
</dbReference>
<keyword evidence="7 13" id="KW-0862">Zinc</keyword>
<evidence type="ECO:0000259" key="14">
    <source>
        <dbReference type="SMART" id="SM00849"/>
    </source>
</evidence>
<dbReference type="Gene3D" id="3.40.50.10710">
    <property type="entry name" value="Metallo-hydrolase/oxidoreductase"/>
    <property type="match status" value="1"/>
</dbReference>
<protein>
    <recommendedName>
        <fullName evidence="10">Ribonuclease J</fullName>
        <shortName evidence="10">RNase J</shortName>
        <ecNumber evidence="10">3.1.-.-</ecNumber>
    </recommendedName>
</protein>
<organism evidence="15 16">
    <name type="scientific">Dethiobacter alkaliphilus AHT 1</name>
    <dbReference type="NCBI Taxonomy" id="555088"/>
    <lineage>
        <taxon>Bacteria</taxon>
        <taxon>Bacillati</taxon>
        <taxon>Bacillota</taxon>
        <taxon>Dethiobacteria</taxon>
        <taxon>Dethiobacterales</taxon>
        <taxon>Dethiobacteraceae</taxon>
        <taxon>Dethiobacter</taxon>
    </lineage>
</organism>
<dbReference type="InterPro" id="IPR030854">
    <property type="entry name" value="RNase_J_bac"/>
</dbReference>
<sequence>MANTNTYAKRRARVKQAPSTGKVQIIPIGGIGEIGKNMYAIRYENEILVIDSGLAFPGDEMLGIDVVIPDITYLVENKDKIKGIVLTHGHEDHIGGLPYTLPQLDVPVYGTKLTLGLVERKLREHHILGDCTLNVVRPEDKLQLGVFKVEFFRTNHSIPDSVGIAVKTPVGTIVHTGDFKFDQTPVNDKPTDYHRLSKLGEKGVLAMSDSTNAERPGYTLSEKEVGASIMEIFRTAKQRIILATFASNIHRIQQVIDAACHYNRKVAVVGRSMVNVVQVAQELGYLKVCNGTLVEVDELRSMPPNKAVIITTGSQGEPMSALTRIAKAEHRKVEIIPGDTVVIAATPIPGNEKLVSRTIDNLFARGANVIYERVSGVHVSGHASQEELKLMLNMLRPKYLIPVHGEHRHLIHHAKVAEKVGIKPDNVFIAENGQILEFTQKSGRVAGSVTSGRILVDGLGVGDVGSIVLRDRKLLSEDGILIVALTVNKETSQVVSGPEIYSRGFVYVRESETLMEEAREHVTKTLNKAVNGKKTDWSVVKNQVKDSLSRFVWEKMHRRPMILPVVMEI</sequence>
<evidence type="ECO:0000313" key="15">
    <source>
        <dbReference type="EMBL" id="EEG76796.1"/>
    </source>
</evidence>
<dbReference type="SMART" id="SM00849">
    <property type="entry name" value="Lactamase_B"/>
    <property type="match status" value="1"/>
</dbReference>
<dbReference type="Pfam" id="PF22505">
    <property type="entry name" value="RNase_J_b_CASP"/>
    <property type="match status" value="1"/>
</dbReference>
<dbReference type="InterPro" id="IPR001587">
    <property type="entry name" value="RNase_J_CS"/>
</dbReference>
<feature type="active site" description="Proton acceptor" evidence="11">
    <location>
        <position position="382"/>
    </location>
</feature>
<feature type="binding site" evidence="13">
    <location>
        <position position="93"/>
    </location>
    <ligand>
        <name>Zn(2+)</name>
        <dbReference type="ChEBI" id="CHEBI:29105"/>
        <label>1</label>
        <note>catalytic</note>
    </ligand>
</feature>
<keyword evidence="5 10" id="KW-0255">Endonuclease</keyword>
<dbReference type="InterPro" id="IPR011108">
    <property type="entry name" value="RMMBL"/>
</dbReference>
<name>C0GIY2_DETAL</name>
<feature type="binding site" evidence="13">
    <location>
        <position position="404"/>
    </location>
    <ligand>
        <name>Zn(2+)</name>
        <dbReference type="ChEBI" id="CHEBI:29105"/>
        <label>1</label>
        <note>catalytic</note>
    </ligand>
</feature>
<dbReference type="PROSITE" id="PS01292">
    <property type="entry name" value="UPF0036"/>
    <property type="match status" value="1"/>
</dbReference>
<comment type="function">
    <text evidence="10">An RNase that has 5'-3' exonuclease and possibly endonuclease activity. Involved in maturation of rRNA and in some organisms also mRNA maturation and/or decay.</text>
</comment>
<evidence type="ECO:0000256" key="1">
    <source>
        <dbReference type="ARBA" id="ARBA00004496"/>
    </source>
</evidence>
<keyword evidence="2 10" id="KW-0963">Cytoplasm</keyword>
<accession>C0GIY2</accession>
<evidence type="ECO:0000256" key="4">
    <source>
        <dbReference type="ARBA" id="ARBA00022723"/>
    </source>
</evidence>
<dbReference type="HAMAP" id="MF_01491">
    <property type="entry name" value="RNase_J_bact"/>
    <property type="match status" value="1"/>
</dbReference>
<keyword evidence="8 10" id="KW-0269">Exonuclease</keyword>
<keyword evidence="3 10" id="KW-0540">Nuclease</keyword>
<evidence type="ECO:0000313" key="16">
    <source>
        <dbReference type="Proteomes" id="UP000006443"/>
    </source>
</evidence>
<feature type="binding site" evidence="13">
    <location>
        <position position="457"/>
    </location>
    <ligand>
        <name>Ca(2+)</name>
        <dbReference type="ChEBI" id="CHEBI:29108"/>
    </ligand>
</feature>
<dbReference type="NCBIfam" id="TIGR00649">
    <property type="entry name" value="MG423"/>
    <property type="match status" value="1"/>
</dbReference>
<feature type="binding site" evidence="13">
    <location>
        <position position="178"/>
    </location>
    <ligand>
        <name>Zn(2+)</name>
        <dbReference type="ChEBI" id="CHEBI:29105"/>
        <label>1</label>
        <note>catalytic</note>
    </ligand>
</feature>
<dbReference type="FunFam" id="3.10.20.580:FF:000001">
    <property type="entry name" value="Ribonuclease J"/>
    <property type="match status" value="1"/>
</dbReference>
<keyword evidence="16" id="KW-1185">Reference proteome</keyword>
<keyword evidence="6 10" id="KW-0378">Hydrolase</keyword>
<feature type="binding site" evidence="13">
    <location>
        <position position="63"/>
    </location>
    <ligand>
        <name>Ca(2+)</name>
        <dbReference type="ChEBI" id="CHEBI:29108"/>
    </ligand>
</feature>
<comment type="subunit">
    <text evidence="10">Homodimer, may be a subunit of the RNA degradosome.</text>
</comment>
<evidence type="ECO:0000256" key="7">
    <source>
        <dbReference type="ARBA" id="ARBA00022833"/>
    </source>
</evidence>
<dbReference type="GO" id="GO:0004521">
    <property type="term" value="F:RNA endonuclease activity"/>
    <property type="evidence" value="ECO:0007669"/>
    <property type="project" value="UniProtKB-UniRule"/>
</dbReference>
<keyword evidence="13" id="KW-0106">Calcium</keyword>
<dbReference type="GO" id="GO:0005737">
    <property type="term" value="C:cytoplasm"/>
    <property type="evidence" value="ECO:0007669"/>
    <property type="project" value="UniProtKB-SubCell"/>
</dbReference>
<evidence type="ECO:0000256" key="2">
    <source>
        <dbReference type="ARBA" id="ARBA00022490"/>
    </source>
</evidence>
<dbReference type="GO" id="GO:0008270">
    <property type="term" value="F:zinc ion binding"/>
    <property type="evidence" value="ECO:0007669"/>
    <property type="project" value="InterPro"/>
</dbReference>
<keyword evidence="9 10" id="KW-0694">RNA-binding</keyword>
<dbReference type="Gene3D" id="3.60.15.10">
    <property type="entry name" value="Ribonuclease Z/Hydroxyacylglutathione hydrolase-like"/>
    <property type="match status" value="1"/>
</dbReference>
<dbReference type="InterPro" id="IPR004613">
    <property type="entry name" value="RNase_J"/>
</dbReference>
<feature type="binding site" evidence="13">
    <location>
        <position position="92"/>
    </location>
    <ligand>
        <name>Zn(2+)</name>
        <dbReference type="ChEBI" id="CHEBI:29105"/>
        <label>1</label>
        <note>catalytic</note>
    </ligand>
</feature>
<feature type="binding site" evidence="13">
    <location>
        <position position="90"/>
    </location>
    <ligand>
        <name>Zn(2+)</name>
        <dbReference type="ChEBI" id="CHEBI:29105"/>
        <label>1</label>
        <note>catalytic</note>
    </ligand>
</feature>
<dbReference type="InterPro" id="IPR041636">
    <property type="entry name" value="RNase_J_C"/>
</dbReference>
<dbReference type="STRING" id="555088.DealDRAFT_2441"/>
<dbReference type="Pfam" id="PF07521">
    <property type="entry name" value="RMMBL"/>
    <property type="match status" value="1"/>
</dbReference>
<evidence type="ECO:0000256" key="8">
    <source>
        <dbReference type="ARBA" id="ARBA00022839"/>
    </source>
</evidence>
<comment type="subcellular location">
    <subcellularLocation>
        <location evidence="1 10">Cytoplasm</location>
    </subcellularLocation>
</comment>
<dbReference type="GO" id="GO:0004534">
    <property type="term" value="F:5'-3' RNA exonuclease activity"/>
    <property type="evidence" value="ECO:0007669"/>
    <property type="project" value="UniProtKB-UniRule"/>
</dbReference>
<dbReference type="SUPFAM" id="SSF56281">
    <property type="entry name" value="Metallo-hydrolase/oxidoreductase"/>
    <property type="match status" value="1"/>
</dbReference>
<evidence type="ECO:0000256" key="13">
    <source>
        <dbReference type="PIRSR" id="PIRSR004803-3"/>
    </source>
</evidence>
<keyword evidence="10" id="KW-0698">rRNA processing</keyword>
<feature type="active site" description="Proton donor" evidence="11">
    <location>
        <position position="209"/>
    </location>
</feature>
<evidence type="ECO:0000256" key="10">
    <source>
        <dbReference type="HAMAP-Rule" id="MF_01491"/>
    </source>
</evidence>
<dbReference type="CDD" id="cd07714">
    <property type="entry name" value="RNaseJ_MBL-fold"/>
    <property type="match status" value="1"/>
</dbReference>
<dbReference type="eggNOG" id="COG0595">
    <property type="taxonomic scope" value="Bacteria"/>
</dbReference>
<evidence type="ECO:0000256" key="11">
    <source>
        <dbReference type="PIRSR" id="PIRSR004803-1"/>
    </source>
</evidence>
<reference evidence="15 16" key="1">
    <citation type="submission" date="2009-02" db="EMBL/GenBank/DDBJ databases">
        <title>Sequencing of the draft genome and assembly of Dethiobacter alkaliphilus AHT 1.</title>
        <authorList>
            <consortium name="US DOE Joint Genome Institute (JGI-PGF)"/>
            <person name="Lucas S."/>
            <person name="Copeland A."/>
            <person name="Lapidus A."/>
            <person name="Glavina del Rio T."/>
            <person name="Dalin E."/>
            <person name="Tice H."/>
            <person name="Bruce D."/>
            <person name="Goodwin L."/>
            <person name="Pitluck S."/>
            <person name="Larimer F."/>
            <person name="Land M.L."/>
            <person name="Hauser L."/>
            <person name="Muyzer G."/>
        </authorList>
    </citation>
    <scope>NUCLEOTIDE SEQUENCE [LARGE SCALE GENOMIC DNA]</scope>
    <source>
        <strain evidence="15 16">AHT 1</strain>
    </source>
</reference>
<feature type="domain" description="Metallo-beta-lactamase" evidence="14">
    <location>
        <begin position="35"/>
        <end position="229"/>
    </location>
</feature>
<dbReference type="InterPro" id="IPR042173">
    <property type="entry name" value="RNase_J_2"/>
</dbReference>
<dbReference type="PIRSF" id="PIRSF004803">
    <property type="entry name" value="RnjA"/>
    <property type="match status" value="1"/>
</dbReference>
<dbReference type="EC" id="3.1.-.-" evidence="10"/>
<dbReference type="EMBL" id="ACJM01000013">
    <property type="protein sequence ID" value="EEG76796.1"/>
    <property type="molecule type" value="Genomic_DNA"/>
</dbReference>
<evidence type="ECO:0000256" key="5">
    <source>
        <dbReference type="ARBA" id="ARBA00022759"/>
    </source>
</evidence>
<comment type="caution">
    <text evidence="15">The sequence shown here is derived from an EMBL/GenBank/DDBJ whole genome shotgun (WGS) entry which is preliminary data.</text>
</comment>
<proteinExistence type="inferred from homology"/>
<comment type="cofactor">
    <cofactor evidence="13">
        <name>Zn(2+)</name>
        <dbReference type="ChEBI" id="CHEBI:29105"/>
    </cofactor>
    <text evidence="13">Binds 2 Zn(2+) ions per subunit. It is not clear if Zn(2+) or Mg(2+) is physiologically important.</text>
</comment>
<feature type="binding site" evidence="12">
    <location>
        <begin position="246"/>
        <end position="248"/>
    </location>
    <ligand>
        <name>substrate</name>
    </ligand>
</feature>
<evidence type="ECO:0000256" key="9">
    <source>
        <dbReference type="ARBA" id="ARBA00022884"/>
    </source>
</evidence>
<feature type="binding site" evidence="13">
    <location>
        <position position="156"/>
    </location>
    <ligand>
        <name>Zn(2+)</name>
        <dbReference type="ChEBI" id="CHEBI:29105"/>
        <label>1</label>
        <note>catalytic</note>
    </ligand>
</feature>
<feature type="binding site" evidence="13">
    <location>
        <position position="88"/>
    </location>
    <ligand>
        <name>Zn(2+)</name>
        <dbReference type="ChEBI" id="CHEBI:29105"/>
        <label>1</label>
        <note>catalytic</note>
    </ligand>
</feature>
<evidence type="ECO:0000256" key="3">
    <source>
        <dbReference type="ARBA" id="ARBA00022722"/>
    </source>
</evidence>
<feature type="binding site" evidence="10 12">
    <location>
        <begin position="378"/>
        <end position="382"/>
    </location>
    <ligand>
        <name>substrate</name>
    </ligand>
</feature>
<dbReference type="GO" id="GO:0006364">
    <property type="term" value="P:rRNA processing"/>
    <property type="evidence" value="ECO:0007669"/>
    <property type="project" value="UniProtKB-UniRule"/>
</dbReference>
<dbReference type="Proteomes" id="UP000006443">
    <property type="component" value="Unassembled WGS sequence"/>
</dbReference>
<dbReference type="Pfam" id="PF17770">
    <property type="entry name" value="RNase_J_C"/>
    <property type="match status" value="1"/>
</dbReference>
<dbReference type="AlphaFoldDB" id="C0GIY2"/>
<dbReference type="RefSeq" id="WP_008517820.1">
    <property type="nucleotide sequence ID" value="NZ_ACJM01000013.1"/>
</dbReference>
<dbReference type="PANTHER" id="PTHR43694">
    <property type="entry name" value="RIBONUCLEASE J"/>
    <property type="match status" value="1"/>
</dbReference>
<dbReference type="InterPro" id="IPR001279">
    <property type="entry name" value="Metallo-B-lactamas"/>
</dbReference>
<evidence type="ECO:0000256" key="6">
    <source>
        <dbReference type="ARBA" id="ARBA00022801"/>
    </source>
</evidence>
<dbReference type="PANTHER" id="PTHR43694:SF1">
    <property type="entry name" value="RIBONUCLEASE J"/>
    <property type="match status" value="1"/>
</dbReference>
<comment type="similarity">
    <text evidence="10">Belongs to the metallo-beta-lactamase superfamily. RNA-metabolizing metallo-beta-lactamase-like family. Bacterial RNase J subfamily.</text>
</comment>
<dbReference type="GO" id="GO:0003723">
    <property type="term" value="F:RNA binding"/>
    <property type="evidence" value="ECO:0007669"/>
    <property type="project" value="UniProtKB-UniRule"/>
</dbReference>
<gene>
    <name evidence="10" type="primary">rnj</name>
    <name evidence="15" type="ORF">DealDRAFT_2441</name>
</gene>
<dbReference type="InterPro" id="IPR055132">
    <property type="entry name" value="RNase_J_b_CASP"/>
</dbReference>
<dbReference type="InterPro" id="IPR036866">
    <property type="entry name" value="RibonucZ/Hydroxyglut_hydro"/>
</dbReference>
<evidence type="ECO:0000256" key="12">
    <source>
        <dbReference type="PIRSR" id="PIRSR004803-2"/>
    </source>
</evidence>
<feature type="binding site" evidence="13">
    <location>
        <position position="65"/>
    </location>
    <ligand>
        <name>Ca(2+)</name>
        <dbReference type="ChEBI" id="CHEBI:29108"/>
    </ligand>
</feature>
<keyword evidence="4 13" id="KW-0479">Metal-binding</keyword>
<comment type="cofactor">
    <cofactor evidence="13">
        <name>Ca(2+)</name>
        <dbReference type="ChEBI" id="CHEBI:29108"/>
    </cofactor>
    <text evidence="13">Binds 1 Ca(2+) cation per subunit. Seen in 1 crystal structure, it is not clear if it is physiologically important.</text>
</comment>